<evidence type="ECO:0000313" key="3">
    <source>
        <dbReference type="Proteomes" id="UP000184346"/>
    </source>
</evidence>
<sequence>MNINSPLSRYVSIILVNTMFWHPVVVFADGIRVAPNSSNTTLDKAGNGVPIVNIATPNGKGLSHNTFKDYNVAKQGVILNNATSKLQSTQLGGLVVGNPNLRGKAAQLIINEVNGGSPSRLEGYTEVAGQAANVVVANPYGITCSGCGFINSPRVTLSTGKPVIENGELEHFAVDQGKVTIEGLGLDATQVDQFDIITRAAKLNAELHANRLNVVTGASDVDADTLATMPRQGKGDVPDLAIDASALGGMYAGSIKLVGTEAGVGVRLAGDMAASGGDIEIDAAGHLSLNNASSVGRVIVEANSATLNADVHAVEGVGIRTDEHLDVESNLTSAGNIMLDAGQRLHNTGQIIAGIQDGQRQPSADLSLQADQLDNDGRLDATGRLAVEARETRNTAQLLAQEIAIDARERVVNTAVIRGQRVSIATETLANQGEAATLAATNALELDARYLDNLGGTIQFGQQQNVELAFDRIDNTSGSFFLDDGDLTASIGSLINRDGQLTARNISFQAGEVDNKGGVMVAQQAIEAAVVEGFDNSAQGVVTAADVMIQANHLNNQQGDVVGDRVTLVLGNLDNERGLVAAQEAMNLGMSDRLNNHEGPCRSHKVS</sequence>
<evidence type="ECO:0000313" key="2">
    <source>
        <dbReference type="EMBL" id="SHE59299.1"/>
    </source>
</evidence>
<dbReference type="EMBL" id="FQUJ01000003">
    <property type="protein sequence ID" value="SHE59299.1"/>
    <property type="molecule type" value="Genomic_DNA"/>
</dbReference>
<dbReference type="SMART" id="SM00912">
    <property type="entry name" value="Haemagg_act"/>
    <property type="match status" value="1"/>
</dbReference>
<keyword evidence="3" id="KW-1185">Reference proteome</keyword>
<dbReference type="RefSeq" id="WP_139249046.1">
    <property type="nucleotide sequence ID" value="NZ_FQUJ01000003.1"/>
</dbReference>
<dbReference type="InterPro" id="IPR008638">
    <property type="entry name" value="FhaB/CdiA-like_TPS"/>
</dbReference>
<evidence type="ECO:0000259" key="1">
    <source>
        <dbReference type="SMART" id="SM00912"/>
    </source>
</evidence>
<dbReference type="Pfam" id="PF05860">
    <property type="entry name" value="TPS"/>
    <property type="match status" value="1"/>
</dbReference>
<dbReference type="NCBIfam" id="TIGR01901">
    <property type="entry name" value="adhes_NPXG"/>
    <property type="match status" value="1"/>
</dbReference>
<dbReference type="InterPro" id="IPR011050">
    <property type="entry name" value="Pectin_lyase_fold/virulence"/>
</dbReference>
<organism evidence="2 3">
    <name type="scientific">Modicisalibacter ilicicola DSM 19980</name>
    <dbReference type="NCBI Taxonomy" id="1121942"/>
    <lineage>
        <taxon>Bacteria</taxon>
        <taxon>Pseudomonadati</taxon>
        <taxon>Pseudomonadota</taxon>
        <taxon>Gammaproteobacteria</taxon>
        <taxon>Oceanospirillales</taxon>
        <taxon>Halomonadaceae</taxon>
        <taxon>Modicisalibacter</taxon>
    </lineage>
</organism>
<dbReference type="STRING" id="1121942.SAMN02745148_00735"/>
<dbReference type="InterPro" id="IPR012334">
    <property type="entry name" value="Pectin_lyas_fold"/>
</dbReference>
<dbReference type="Proteomes" id="UP000184346">
    <property type="component" value="Unassembled WGS sequence"/>
</dbReference>
<name>A0A1M4URJ1_9GAMM</name>
<dbReference type="NCBIfam" id="TIGR01731">
    <property type="entry name" value="fil_hemag_20aa"/>
    <property type="match status" value="8"/>
</dbReference>
<dbReference type="InterPro" id="IPR010069">
    <property type="entry name" value="CdiA_FHA1_rpt"/>
</dbReference>
<protein>
    <submittedName>
        <fullName evidence="2">Filamentous hemagglutinin family N-terminal domain-containing protein</fullName>
    </submittedName>
</protein>
<accession>A0A1M4URJ1</accession>
<dbReference type="Gene3D" id="2.160.20.10">
    <property type="entry name" value="Single-stranded right-handed beta-helix, Pectin lyase-like"/>
    <property type="match status" value="1"/>
</dbReference>
<dbReference type="OrthoDB" id="2664633at2"/>
<feature type="domain" description="Filamentous haemagglutinin FhaB/tRNA nuclease CdiA-like TPS" evidence="1">
    <location>
        <begin position="46"/>
        <end position="167"/>
    </location>
</feature>
<dbReference type="SUPFAM" id="SSF51126">
    <property type="entry name" value="Pectin lyase-like"/>
    <property type="match status" value="1"/>
</dbReference>
<proteinExistence type="predicted"/>
<gene>
    <name evidence="2" type="ORF">SAMN02745148_00735</name>
</gene>
<reference evidence="2 3" key="1">
    <citation type="submission" date="2016-11" db="EMBL/GenBank/DDBJ databases">
        <authorList>
            <person name="Jaros S."/>
            <person name="Januszkiewicz K."/>
            <person name="Wedrychowicz H."/>
        </authorList>
    </citation>
    <scope>NUCLEOTIDE SEQUENCE [LARGE SCALE GENOMIC DNA]</scope>
    <source>
        <strain evidence="2 3">DSM 19980</strain>
    </source>
</reference>
<dbReference type="AlphaFoldDB" id="A0A1M4URJ1"/>